<keyword evidence="1 4" id="KW-0489">Methyltransferase</keyword>
<evidence type="ECO:0000256" key="1">
    <source>
        <dbReference type="ARBA" id="ARBA00022603"/>
    </source>
</evidence>
<proteinExistence type="predicted"/>
<evidence type="ECO:0000259" key="3">
    <source>
        <dbReference type="Pfam" id="PF13649"/>
    </source>
</evidence>
<keyword evidence="2 4" id="KW-0808">Transferase</keyword>
<evidence type="ECO:0000256" key="2">
    <source>
        <dbReference type="ARBA" id="ARBA00022679"/>
    </source>
</evidence>
<dbReference type="Gene3D" id="3.40.50.150">
    <property type="entry name" value="Vaccinia Virus protein VP39"/>
    <property type="match status" value="1"/>
</dbReference>
<dbReference type="Pfam" id="PF13649">
    <property type="entry name" value="Methyltransf_25"/>
    <property type="match status" value="1"/>
</dbReference>
<reference evidence="4 5" key="1">
    <citation type="submission" date="2020-04" db="EMBL/GenBank/DDBJ databases">
        <authorList>
            <person name="Depoorter E."/>
        </authorList>
    </citation>
    <scope>NUCLEOTIDE SEQUENCE [LARGE SCALE GENOMIC DNA]</scope>
    <source>
        <strain evidence="4 5">BCC0217</strain>
    </source>
</reference>
<sequence>MFPDPWLDRWLTLIKARAGERPVLEIGCGYGDDTATLAKAGLQVIGFDLSRTAVAATKIRVPSANITRRDVRDPLPDDATKMGVVLASLSLHYFSWDETVSIVERVRSALQPGGVLLCRLNSTLDDNFGAQGYEEIEPGYFLVDGQPKRFFDENAVRRLFADGWKTLSLEHVTTDKYHQQKAAWEVILERPPSAIPSV</sequence>
<feature type="domain" description="Methyltransferase" evidence="3">
    <location>
        <begin position="23"/>
        <end position="114"/>
    </location>
</feature>
<dbReference type="EC" id="2.1.1.-" evidence="4"/>
<dbReference type="InterPro" id="IPR041698">
    <property type="entry name" value="Methyltransf_25"/>
</dbReference>
<dbReference type="SUPFAM" id="SSF53335">
    <property type="entry name" value="S-adenosyl-L-methionine-dependent methyltransferases"/>
    <property type="match status" value="1"/>
</dbReference>
<protein>
    <submittedName>
        <fullName evidence="4">Putative S-adenosylmethionine-dependent methyltransferase/MSMEI_2290</fullName>
        <ecNumber evidence="4">2.1.1.-</ecNumber>
    </submittedName>
</protein>
<dbReference type="GO" id="GO:0032259">
    <property type="term" value="P:methylation"/>
    <property type="evidence" value="ECO:0007669"/>
    <property type="project" value="UniProtKB-KW"/>
</dbReference>
<dbReference type="CDD" id="cd02440">
    <property type="entry name" value="AdoMet_MTases"/>
    <property type="match status" value="1"/>
</dbReference>
<dbReference type="Proteomes" id="UP000494301">
    <property type="component" value="Unassembled WGS sequence"/>
</dbReference>
<dbReference type="PANTHER" id="PTHR43861:SF1">
    <property type="entry name" value="TRANS-ACONITATE 2-METHYLTRANSFERASE"/>
    <property type="match status" value="1"/>
</dbReference>
<evidence type="ECO:0000313" key="5">
    <source>
        <dbReference type="Proteomes" id="UP000494301"/>
    </source>
</evidence>
<organism evidence="4 5">
    <name type="scientific">Burkholderia aenigmatica</name>
    <dbReference type="NCBI Taxonomy" id="2015348"/>
    <lineage>
        <taxon>Bacteria</taxon>
        <taxon>Pseudomonadati</taxon>
        <taxon>Pseudomonadota</taxon>
        <taxon>Betaproteobacteria</taxon>
        <taxon>Burkholderiales</taxon>
        <taxon>Burkholderiaceae</taxon>
        <taxon>Burkholderia</taxon>
        <taxon>Burkholderia cepacia complex</taxon>
    </lineage>
</organism>
<dbReference type="AlphaFoldDB" id="A0A6J5JHM3"/>
<accession>A0A6J5JHM3</accession>
<evidence type="ECO:0000313" key="4">
    <source>
        <dbReference type="EMBL" id="CAB3970980.1"/>
    </source>
</evidence>
<dbReference type="GO" id="GO:0008168">
    <property type="term" value="F:methyltransferase activity"/>
    <property type="evidence" value="ECO:0007669"/>
    <property type="project" value="UniProtKB-KW"/>
</dbReference>
<dbReference type="PANTHER" id="PTHR43861">
    <property type="entry name" value="TRANS-ACONITATE 2-METHYLTRANSFERASE-RELATED"/>
    <property type="match status" value="1"/>
</dbReference>
<gene>
    <name evidence="4" type="ORF">BLA3211_06208</name>
</gene>
<name>A0A6J5JHM3_9BURK</name>
<dbReference type="EMBL" id="CABWIL020000026">
    <property type="protein sequence ID" value="CAB3970980.1"/>
    <property type="molecule type" value="Genomic_DNA"/>
</dbReference>
<dbReference type="InterPro" id="IPR029063">
    <property type="entry name" value="SAM-dependent_MTases_sf"/>
</dbReference>